<reference evidence="6" key="5">
    <citation type="submission" date="2015-06" db="UniProtKB">
        <authorList>
            <consortium name="EnsemblFungi"/>
        </authorList>
    </citation>
    <scope>IDENTIFICATION</scope>
    <source>
        <strain evidence="6">ATCC 64411</strain>
    </source>
</reference>
<gene>
    <name evidence="5" type="ORF">MAPG_02266</name>
</gene>
<dbReference type="EnsemblFungi" id="MAPG_02266T0">
    <property type="protein sequence ID" value="MAPG_02266T0"/>
    <property type="gene ID" value="MAPG_02266"/>
</dbReference>
<feature type="compositionally biased region" description="Pro residues" evidence="2">
    <location>
        <begin position="1005"/>
        <end position="1020"/>
    </location>
</feature>
<reference evidence="6" key="4">
    <citation type="journal article" date="2015" name="G3 (Bethesda)">
        <title>Genome sequences of three phytopathogenic species of the Magnaporthaceae family of fungi.</title>
        <authorList>
            <person name="Okagaki L.H."/>
            <person name="Nunes C.C."/>
            <person name="Sailsbery J."/>
            <person name="Clay B."/>
            <person name="Brown D."/>
            <person name="John T."/>
            <person name="Oh Y."/>
            <person name="Young N."/>
            <person name="Fitzgerald M."/>
            <person name="Haas B.J."/>
            <person name="Zeng Q."/>
            <person name="Young S."/>
            <person name="Adiconis X."/>
            <person name="Fan L."/>
            <person name="Levin J.Z."/>
            <person name="Mitchell T.K."/>
            <person name="Okubara P.A."/>
            <person name="Farman M.L."/>
            <person name="Kohn L.M."/>
            <person name="Birren B."/>
            <person name="Ma L.-J."/>
            <person name="Dean R.A."/>
        </authorList>
    </citation>
    <scope>NUCLEOTIDE SEQUENCE</scope>
    <source>
        <strain evidence="6">ATCC 64411 / 73-15</strain>
    </source>
</reference>
<accession>A0A0C4DQW8</accession>
<evidence type="ECO:0000313" key="7">
    <source>
        <dbReference type="Proteomes" id="UP000011715"/>
    </source>
</evidence>
<feature type="compositionally biased region" description="Polar residues" evidence="2">
    <location>
        <begin position="599"/>
        <end position="614"/>
    </location>
</feature>
<dbReference type="eggNOG" id="ENOG502S2T0">
    <property type="taxonomic scope" value="Eukaryota"/>
</dbReference>
<evidence type="ECO:0000313" key="6">
    <source>
        <dbReference type="EnsemblFungi" id="MAPG_02266T0"/>
    </source>
</evidence>
<feature type="region of interest" description="Disordered" evidence="2">
    <location>
        <begin position="1"/>
        <end position="67"/>
    </location>
</feature>
<dbReference type="PANTHER" id="PTHR35391">
    <property type="entry name" value="C2H2-TYPE DOMAIN-CONTAINING PROTEIN-RELATED"/>
    <property type="match status" value="1"/>
</dbReference>
<dbReference type="EMBL" id="ADBL01000574">
    <property type="status" value="NOT_ANNOTATED_CDS"/>
    <property type="molecule type" value="Genomic_DNA"/>
</dbReference>
<reference evidence="5" key="1">
    <citation type="submission" date="2010-05" db="EMBL/GenBank/DDBJ databases">
        <title>The Genome Sequence of Magnaporthe poae strain ATCC 64411.</title>
        <authorList>
            <consortium name="The Broad Institute Genome Sequencing Platform"/>
            <consortium name="Broad Institute Genome Sequencing Center for Infectious Disease"/>
            <person name="Ma L.-J."/>
            <person name="Dead R."/>
            <person name="Young S."/>
            <person name="Zeng Q."/>
            <person name="Koehrsen M."/>
            <person name="Alvarado L."/>
            <person name="Berlin A."/>
            <person name="Chapman S.B."/>
            <person name="Chen Z."/>
            <person name="Freedman E."/>
            <person name="Gellesch M."/>
            <person name="Goldberg J."/>
            <person name="Griggs A."/>
            <person name="Gujja S."/>
            <person name="Heilman E.R."/>
            <person name="Heiman D."/>
            <person name="Hepburn T."/>
            <person name="Howarth C."/>
            <person name="Jen D."/>
            <person name="Larson L."/>
            <person name="Mehta T."/>
            <person name="Neiman D."/>
            <person name="Pearson M."/>
            <person name="Roberts A."/>
            <person name="Saif S."/>
            <person name="Shea T."/>
            <person name="Shenoy N."/>
            <person name="Sisk P."/>
            <person name="Stolte C."/>
            <person name="Sykes S."/>
            <person name="Walk T."/>
            <person name="White J."/>
            <person name="Yandava C."/>
            <person name="Haas B."/>
            <person name="Nusbaum C."/>
            <person name="Birren B."/>
        </authorList>
    </citation>
    <scope>NUCLEOTIDE SEQUENCE</scope>
    <source>
        <strain evidence="5">ATCC 64411</strain>
    </source>
</reference>
<feature type="compositionally biased region" description="Basic and acidic residues" evidence="2">
    <location>
        <begin position="746"/>
        <end position="759"/>
    </location>
</feature>
<reference evidence="5" key="3">
    <citation type="submission" date="2011-03" db="EMBL/GenBank/DDBJ databases">
        <title>Annotation of Magnaporthe poae ATCC 64411.</title>
        <authorList>
            <person name="Ma L.-J."/>
            <person name="Dead R."/>
            <person name="Young S.K."/>
            <person name="Zeng Q."/>
            <person name="Gargeya S."/>
            <person name="Fitzgerald M."/>
            <person name="Haas B."/>
            <person name="Abouelleil A."/>
            <person name="Alvarado L."/>
            <person name="Arachchi H.M."/>
            <person name="Berlin A."/>
            <person name="Brown A."/>
            <person name="Chapman S.B."/>
            <person name="Chen Z."/>
            <person name="Dunbar C."/>
            <person name="Freedman E."/>
            <person name="Gearin G."/>
            <person name="Gellesch M."/>
            <person name="Goldberg J."/>
            <person name="Griggs A."/>
            <person name="Gujja S."/>
            <person name="Heiman D."/>
            <person name="Howarth C."/>
            <person name="Larson L."/>
            <person name="Lui A."/>
            <person name="MacDonald P.J.P."/>
            <person name="Mehta T."/>
            <person name="Montmayeur A."/>
            <person name="Murphy C."/>
            <person name="Neiman D."/>
            <person name="Pearson M."/>
            <person name="Priest M."/>
            <person name="Roberts A."/>
            <person name="Saif S."/>
            <person name="Shea T."/>
            <person name="Shenoy N."/>
            <person name="Sisk P."/>
            <person name="Stolte C."/>
            <person name="Sykes S."/>
            <person name="Yandava C."/>
            <person name="Wortman J."/>
            <person name="Nusbaum C."/>
            <person name="Birren B."/>
        </authorList>
    </citation>
    <scope>NUCLEOTIDE SEQUENCE</scope>
    <source>
        <strain evidence="5">ATCC 64411</strain>
    </source>
</reference>
<feature type="compositionally biased region" description="Pro residues" evidence="2">
    <location>
        <begin position="1047"/>
        <end position="1060"/>
    </location>
</feature>
<feature type="domain" description="Ubiquitin-like" evidence="3">
    <location>
        <begin position="944"/>
        <end position="1000"/>
    </location>
</feature>
<feature type="region of interest" description="Disordered" evidence="2">
    <location>
        <begin position="564"/>
        <end position="619"/>
    </location>
</feature>
<dbReference type="EMBL" id="GL876967">
    <property type="protein sequence ID" value="KLU83201.1"/>
    <property type="molecule type" value="Genomic_DNA"/>
</dbReference>
<evidence type="ECO:0000259" key="4">
    <source>
        <dbReference type="Pfam" id="PF26082"/>
    </source>
</evidence>
<feature type="compositionally biased region" description="Low complexity" evidence="2">
    <location>
        <begin position="579"/>
        <end position="598"/>
    </location>
</feature>
<evidence type="ECO:0000313" key="5">
    <source>
        <dbReference type="EMBL" id="KLU83201.1"/>
    </source>
</evidence>
<dbReference type="InterPro" id="IPR054464">
    <property type="entry name" value="ULD_fung"/>
</dbReference>
<keyword evidence="7" id="KW-1185">Reference proteome</keyword>
<keyword evidence="1" id="KW-0175">Coiled coil</keyword>
<dbReference type="Pfam" id="PF22893">
    <property type="entry name" value="ULD_2"/>
    <property type="match status" value="2"/>
</dbReference>
<feature type="region of interest" description="Disordered" evidence="2">
    <location>
        <begin position="668"/>
        <end position="759"/>
    </location>
</feature>
<feature type="coiled-coil region" evidence="1">
    <location>
        <begin position="761"/>
        <end position="880"/>
    </location>
</feature>
<dbReference type="Pfam" id="PF26082">
    <property type="entry name" value="zf-C2H2_AcuF"/>
    <property type="match status" value="1"/>
</dbReference>
<dbReference type="InterPro" id="IPR058925">
    <property type="entry name" value="zf-C2H2_AcuF"/>
</dbReference>
<feature type="compositionally biased region" description="Polar residues" evidence="2">
    <location>
        <begin position="1074"/>
        <end position="1084"/>
    </location>
</feature>
<dbReference type="VEuPathDB" id="FungiDB:MAPG_02266"/>
<protein>
    <recommendedName>
        <fullName evidence="8">C2H2-type domain-containing protein</fullName>
    </recommendedName>
</protein>
<evidence type="ECO:0008006" key="8">
    <source>
        <dbReference type="Google" id="ProtNLM"/>
    </source>
</evidence>
<dbReference type="Proteomes" id="UP000011715">
    <property type="component" value="Unassembled WGS sequence"/>
</dbReference>
<dbReference type="OrthoDB" id="6133115at2759"/>
<dbReference type="PANTHER" id="PTHR35391:SF7">
    <property type="entry name" value="C2H2-TYPE DOMAIN-CONTAINING PROTEIN"/>
    <property type="match status" value="1"/>
</dbReference>
<reference evidence="7" key="2">
    <citation type="submission" date="2010-05" db="EMBL/GenBank/DDBJ databases">
        <title>The genome sequence of Magnaporthe poae strain ATCC 64411.</title>
        <authorList>
            <person name="Ma L.-J."/>
            <person name="Dead R."/>
            <person name="Young S."/>
            <person name="Zeng Q."/>
            <person name="Koehrsen M."/>
            <person name="Alvarado L."/>
            <person name="Berlin A."/>
            <person name="Chapman S.B."/>
            <person name="Chen Z."/>
            <person name="Freedman E."/>
            <person name="Gellesch M."/>
            <person name="Goldberg J."/>
            <person name="Griggs A."/>
            <person name="Gujja S."/>
            <person name="Heilman E.R."/>
            <person name="Heiman D."/>
            <person name="Hepburn T."/>
            <person name="Howarth C."/>
            <person name="Jen D."/>
            <person name="Larson L."/>
            <person name="Mehta T."/>
            <person name="Neiman D."/>
            <person name="Pearson M."/>
            <person name="Roberts A."/>
            <person name="Saif S."/>
            <person name="Shea T."/>
            <person name="Shenoy N."/>
            <person name="Sisk P."/>
            <person name="Stolte C."/>
            <person name="Sykes S."/>
            <person name="Walk T."/>
            <person name="White J."/>
            <person name="Yandava C."/>
            <person name="Haas B."/>
            <person name="Nusbaum C."/>
            <person name="Birren B."/>
        </authorList>
    </citation>
    <scope>NUCLEOTIDE SEQUENCE [LARGE SCALE GENOMIC DNA]</scope>
    <source>
        <strain evidence="7">ATCC 64411 / 73-15</strain>
    </source>
</reference>
<feature type="domain" description="Ubiquitin-like" evidence="3">
    <location>
        <begin position="881"/>
        <end position="942"/>
    </location>
</feature>
<feature type="region of interest" description="Disordered" evidence="2">
    <location>
        <begin position="539"/>
        <end position="558"/>
    </location>
</feature>
<evidence type="ECO:0000256" key="2">
    <source>
        <dbReference type="SAM" id="MobiDB-lite"/>
    </source>
</evidence>
<evidence type="ECO:0000259" key="3">
    <source>
        <dbReference type="Pfam" id="PF22893"/>
    </source>
</evidence>
<evidence type="ECO:0000256" key="1">
    <source>
        <dbReference type="SAM" id="Coils"/>
    </source>
</evidence>
<feature type="compositionally biased region" description="Acidic residues" evidence="2">
    <location>
        <begin position="539"/>
        <end position="548"/>
    </location>
</feature>
<name>A0A0C4DQW8_MAGP6</name>
<feature type="domain" description="Oxidoreductase acuF-like C2H2 type zinc-finger" evidence="4">
    <location>
        <begin position="378"/>
        <end position="405"/>
    </location>
</feature>
<dbReference type="AlphaFoldDB" id="A0A0C4DQW8"/>
<dbReference type="STRING" id="644358.A0A0C4DQW8"/>
<sequence>MDQIHPEAGSPGAVGAADAKRVVIASSHHKQAGHPPPVSDGDSYSTPGDSAELRSAADSPSEGETSTSVAFAFPVAAPTEGTLAGHEDNSPGESVSQKSHGIKACLEAAVSAASAVSNYSAINHSALKETRDQFFVWAGNMGAMHKPSSKMSLENRLSDTEGVLRHIHRLLEDLHEALEDIVSFISSFTEPSGEDDDATPAVQNDDQMYSESLMEEISDSLGGLFRAGILVRRASARDRFTHALQASTPSFSASFDIDYVENKFPKLRRSAGELRWLISHLGKANTKRRRVQKYYRDHKARLAAPQAEDERDGAKTEWLSSKATTLAPGRLSVEVEPTLVGEEDDSDAMSFTTALTTFDGERHLLSLPRLSDISPDQQPFECPICFVLCTFRSEKAWKLHAFADIRPYVCTLGGSRCEELFFPDRNSWFQHELSQHRAQFTCTLCQSEPFDSSRTFRDHLQTHRDCSDERIDDLEVAGRAVKTAFTAKDCPFCSEWETAITARSVTNSSTVSGPHFKRHVATHLEQLALFSVPRAVGEETEIDGDTSNELDSASSRSDIRAQYLQQEEQQQEEQRQEEQQSQAPAPAAAATASAAQPTGYTNSQPKAPLSTFNGTAQAPTLPQAPAAVESPLLDPDILDPAEPVFSRQEFEQWAAQHRPSPFEELPSAFKRMAPPSTSDFGTVGSASAVHSPLPGRSRDPEVGDLDAHSEREYAEYPTPLDGVWPPPEPLKVDQELEAPEAQLEALKTERENRKDRENSRIGRVEEAVVKMFEDMRKAEEEVSRATYKVDVTNAKKKAEEAEAEVAQLKAEIEAAIRAKEAAKAVKAKAEAQEAEWLEKLKTDLKDLQMLEAEMEAAAKATKETEKARAAEESRKAAEKQEPSILFKDAVGRKFRFPLHLCQTWQGMEELINAAFIHDEVLGPLVQQGRFDLIDSDGEIVLPAGMEELIKQAFLHVEVLGPLVQQGHFDLIGPDGEIILPAVWDKVIQPDSAITMHMWPMDKRPNPPPPGGSPPGMPPQPHGHDALPGVRPISRRGDVSPLRTRRPSPGPPPPSWWPSPIPRMDGMGAAGNAQEPGSNIANVSPSPGPDPC</sequence>
<proteinExistence type="predicted"/>
<feature type="region of interest" description="Disordered" evidence="2">
    <location>
        <begin position="997"/>
        <end position="1091"/>
    </location>
</feature>
<dbReference type="EMBL" id="ADBL01000573">
    <property type="status" value="NOT_ANNOTATED_CDS"/>
    <property type="molecule type" value="Genomic_DNA"/>
</dbReference>
<feature type="compositionally biased region" description="Basic and acidic residues" evidence="2">
    <location>
        <begin position="696"/>
        <end position="714"/>
    </location>
</feature>
<organism evidence="6 7">
    <name type="scientific">Magnaporthiopsis poae (strain ATCC 64411 / 73-15)</name>
    <name type="common">Kentucky bluegrass fungus</name>
    <name type="synonym">Magnaporthe poae</name>
    <dbReference type="NCBI Taxonomy" id="644358"/>
    <lineage>
        <taxon>Eukaryota</taxon>
        <taxon>Fungi</taxon>
        <taxon>Dikarya</taxon>
        <taxon>Ascomycota</taxon>
        <taxon>Pezizomycotina</taxon>
        <taxon>Sordariomycetes</taxon>
        <taxon>Sordariomycetidae</taxon>
        <taxon>Magnaporthales</taxon>
        <taxon>Magnaporthaceae</taxon>
        <taxon>Magnaporthiopsis</taxon>
    </lineage>
</organism>